<dbReference type="RefSeq" id="WP_118467573.1">
    <property type="nucleotide sequence ID" value="NZ_CABIZW010000003.1"/>
</dbReference>
<dbReference type="GO" id="GO:0052757">
    <property type="term" value="F:chondroitin hydrolase activity"/>
    <property type="evidence" value="ECO:0007669"/>
    <property type="project" value="TreeGrafter"/>
</dbReference>
<name>A0A412N7B5_9BACE</name>
<comment type="similarity">
    <text evidence="4">Belongs to the glycosyl hydrolase 88 family.</text>
</comment>
<sequence length="791" mass="92177">MRLKIELWIVVLLLLTIKLQAQFIWNTAHLENVKQSLQNPFYASAYQELKSEADKLLNVQPLSVMMKEKTPGSGNKHDYMSQARYYWPDPSKPDGLPYISRDGVSNPELDKLDRNRLGSTASRITTLSLAWYFSEDEKYAQKATELIRVWFFNKDTYMNPNLEYAQMIPGRNNNKGRCYGVIDTYSFVEMLDAVKLLEQSKSFTSKDAKRLKVWFGKLLHWILNSPQGQEEANQANNHSTAHDAQAIAFALYSGNIKIATEIINAIPARRIFTQIEPDGRQPQELRRTLAFGYSQYNLTHLIDIFLMARKINIHIDNATSADGRNFYKAMDFLVQYVGKDVKEWPYQQISEWDYKQQEFCKDLYRCAVYLNPERQDYLQLYNANRIIDWKDRFNLLYMQPDEVDNAYAFACKQLHFAIECANKAKKEQENQCKKRVTPRSINKDGSLRMIHPHDWCSGFFPGSLWQIYAYTHDDYWRQQAISFTWPIEESKWHKGTHDLGFMINNSFGKAWELTGERSYKDVVLQSAKTLITRYNPKVKCIRSWDHNRDKWQYPVIIDNLMNLEMLFRATQETGDSIYHQIAVNHANTTMKNHFRPDYSSYHVVDYDSKTGAVRARQTAQGFSDDSFWSRGQGWGLYGYTMCYRFTKNSDYLKQAQHIADFFFGLPNLPEDLIPYWDMKAPDIPNTPRDVSAAAIMASALYELSTYVSANDSRRYKKLANKIVDSLNKDYQAQSEMAYGFLLLHSTGHYPGGDEIDVPLSYADYYYLEALARKRMLDTNHINSDTLPIVKE</sequence>
<accession>A0A412N7B5</accession>
<dbReference type="InterPro" id="IPR052369">
    <property type="entry name" value="UG_Glycosaminoglycan_Hydrolase"/>
</dbReference>
<evidence type="ECO:0000259" key="5">
    <source>
        <dbReference type="Pfam" id="PF05426"/>
    </source>
</evidence>
<evidence type="ECO:0000313" key="6">
    <source>
        <dbReference type="EMBL" id="RGT34097.1"/>
    </source>
</evidence>
<reference evidence="6 7" key="1">
    <citation type="submission" date="2018-08" db="EMBL/GenBank/DDBJ databases">
        <title>A genome reference for cultivated species of the human gut microbiota.</title>
        <authorList>
            <person name="Zou Y."/>
            <person name="Xue W."/>
            <person name="Luo G."/>
        </authorList>
    </citation>
    <scope>NUCLEOTIDE SEQUENCE [LARGE SCALE GENOMIC DNA]</scope>
    <source>
        <strain evidence="6 7">AF19-1AC</strain>
    </source>
</reference>
<evidence type="ECO:0000313" key="7">
    <source>
        <dbReference type="Proteomes" id="UP000285159"/>
    </source>
</evidence>
<keyword evidence="2 6" id="KW-0378">Hydrolase</keyword>
<dbReference type="InterPro" id="IPR012341">
    <property type="entry name" value="6hp_glycosidase-like_sf"/>
</dbReference>
<dbReference type="Pfam" id="PF05426">
    <property type="entry name" value="Alginate_lyase"/>
    <property type="match status" value="1"/>
</dbReference>
<dbReference type="Proteomes" id="UP000285159">
    <property type="component" value="Unassembled WGS sequence"/>
</dbReference>
<dbReference type="GO" id="GO:0000272">
    <property type="term" value="P:polysaccharide catabolic process"/>
    <property type="evidence" value="ECO:0007669"/>
    <property type="project" value="TreeGrafter"/>
</dbReference>
<keyword evidence="3" id="KW-0456">Lyase</keyword>
<keyword evidence="1" id="KW-0732">Signal</keyword>
<dbReference type="Gene3D" id="1.50.10.100">
    <property type="entry name" value="Chondroitin AC/alginate lyase"/>
    <property type="match status" value="1"/>
</dbReference>
<dbReference type="InterPro" id="IPR008397">
    <property type="entry name" value="Alginate_lyase_dom"/>
</dbReference>
<proteinExistence type="inferred from homology"/>
<dbReference type="GO" id="GO:0016829">
    <property type="term" value="F:lyase activity"/>
    <property type="evidence" value="ECO:0007669"/>
    <property type="project" value="UniProtKB-KW"/>
</dbReference>
<dbReference type="InterPro" id="IPR008928">
    <property type="entry name" value="6-hairpin_glycosidase_sf"/>
</dbReference>
<evidence type="ECO:0000256" key="1">
    <source>
        <dbReference type="ARBA" id="ARBA00022729"/>
    </source>
</evidence>
<dbReference type="GO" id="GO:0042597">
    <property type="term" value="C:periplasmic space"/>
    <property type="evidence" value="ECO:0007669"/>
    <property type="project" value="InterPro"/>
</dbReference>
<dbReference type="InterPro" id="IPR008929">
    <property type="entry name" value="Chondroitin_lyas"/>
</dbReference>
<evidence type="ECO:0000256" key="2">
    <source>
        <dbReference type="ARBA" id="ARBA00022801"/>
    </source>
</evidence>
<gene>
    <name evidence="6" type="ORF">DWX38_06975</name>
</gene>
<evidence type="ECO:0000256" key="4">
    <source>
        <dbReference type="ARBA" id="ARBA00038358"/>
    </source>
</evidence>
<comment type="caution">
    <text evidence="6">The sequence shown here is derived from an EMBL/GenBank/DDBJ whole genome shotgun (WGS) entry which is preliminary data.</text>
</comment>
<dbReference type="PANTHER" id="PTHR36845">
    <property type="entry name" value="HYDROLASE, PUTATIVE (AFU_ORTHOLOGUE AFUA_7G05090)-RELATED"/>
    <property type="match status" value="1"/>
</dbReference>
<protein>
    <submittedName>
        <fullName evidence="6">Glycosyl hydrolase family 88</fullName>
    </submittedName>
</protein>
<dbReference type="SUPFAM" id="SSF48208">
    <property type="entry name" value="Six-hairpin glycosidases"/>
    <property type="match status" value="1"/>
</dbReference>
<feature type="domain" description="Alginate lyase" evidence="5">
    <location>
        <begin position="63"/>
        <end position="344"/>
    </location>
</feature>
<dbReference type="PANTHER" id="PTHR36845:SF1">
    <property type="entry name" value="HYDROLASE, PUTATIVE (AFU_ORTHOLOGUE AFUA_7G05090)-RELATED"/>
    <property type="match status" value="1"/>
</dbReference>
<organism evidence="6 7">
    <name type="scientific">Bacteroides clarus</name>
    <dbReference type="NCBI Taxonomy" id="626929"/>
    <lineage>
        <taxon>Bacteria</taxon>
        <taxon>Pseudomonadati</taxon>
        <taxon>Bacteroidota</taxon>
        <taxon>Bacteroidia</taxon>
        <taxon>Bacteroidales</taxon>
        <taxon>Bacteroidaceae</taxon>
        <taxon>Bacteroides</taxon>
    </lineage>
</organism>
<dbReference type="SUPFAM" id="SSF48230">
    <property type="entry name" value="Chondroitin AC/alginate lyase"/>
    <property type="match status" value="1"/>
</dbReference>
<dbReference type="AlphaFoldDB" id="A0A412N7B5"/>
<evidence type="ECO:0000256" key="3">
    <source>
        <dbReference type="ARBA" id="ARBA00023239"/>
    </source>
</evidence>
<dbReference type="Gene3D" id="1.50.10.10">
    <property type="match status" value="1"/>
</dbReference>
<dbReference type="EMBL" id="QRWP01000004">
    <property type="protein sequence ID" value="RGT34097.1"/>
    <property type="molecule type" value="Genomic_DNA"/>
</dbReference>